<name>A0A5B7WQE6_9MICC</name>
<protein>
    <recommendedName>
        <fullName evidence="2">RNA pseudouridylate synthase</fullName>
    </recommendedName>
    <alternativeName>
        <fullName evidence="3">RNA-uridine isomerase</fullName>
    </alternativeName>
</protein>
<accession>A0A5B7WQE6</accession>
<dbReference type="PANTHER" id="PTHR21600:SF84">
    <property type="entry name" value="PSEUDOURIDINE SYNTHASE RSUA_RLUA-LIKE DOMAIN-CONTAINING PROTEIN"/>
    <property type="match status" value="1"/>
</dbReference>
<comment type="catalytic activity">
    <reaction evidence="1">
        <text>a uridine in RNA = a pseudouridine in RNA</text>
        <dbReference type="Rhea" id="RHEA:48348"/>
        <dbReference type="Rhea" id="RHEA-COMP:12068"/>
        <dbReference type="Rhea" id="RHEA-COMP:12069"/>
        <dbReference type="ChEBI" id="CHEBI:65314"/>
        <dbReference type="ChEBI" id="CHEBI:65315"/>
    </reaction>
</comment>
<evidence type="ECO:0000313" key="6">
    <source>
        <dbReference type="Proteomes" id="UP000307000"/>
    </source>
</evidence>
<dbReference type="GO" id="GO:0140098">
    <property type="term" value="F:catalytic activity, acting on RNA"/>
    <property type="evidence" value="ECO:0007669"/>
    <property type="project" value="UniProtKB-ARBA"/>
</dbReference>
<evidence type="ECO:0000313" key="5">
    <source>
        <dbReference type="EMBL" id="QCY46107.1"/>
    </source>
</evidence>
<reference evidence="5 6" key="1">
    <citation type="submission" date="2018-12" db="EMBL/GenBank/DDBJ databases">
        <title>Complete Genome Sequence of Glutamicibacter creatinolyticus strain LGCM259,isolated from an abscess of a 12-year-old mare in Italy.</title>
        <authorList>
            <person name="Santos R.G."/>
            <person name="Silva A.L."/>
            <person name="Seyffert N."/>
            <person name="Castro T.L.P."/>
            <person name="Attili A.R."/>
            <person name="Rifici C."/>
            <person name="Mazzullo G."/>
            <person name="Brenig B."/>
            <person name="Venanzi F."/>
            <person name="Azevedo V."/>
        </authorList>
    </citation>
    <scope>NUCLEOTIDE SEQUENCE [LARGE SCALE GENOMIC DNA]</scope>
    <source>
        <strain evidence="5 6">LGCM 259</strain>
    </source>
</reference>
<evidence type="ECO:0000256" key="1">
    <source>
        <dbReference type="ARBA" id="ARBA00000073"/>
    </source>
</evidence>
<evidence type="ECO:0000256" key="2">
    <source>
        <dbReference type="ARBA" id="ARBA00031870"/>
    </source>
</evidence>
<dbReference type="AlphaFoldDB" id="A0A5B7WQE6"/>
<dbReference type="PANTHER" id="PTHR21600">
    <property type="entry name" value="MITOCHONDRIAL RNA PSEUDOURIDINE SYNTHASE"/>
    <property type="match status" value="1"/>
</dbReference>
<dbReference type="InterPro" id="IPR050188">
    <property type="entry name" value="RluA_PseudoU_synthase"/>
</dbReference>
<keyword evidence="6" id="KW-1185">Reference proteome</keyword>
<feature type="domain" description="Pseudouridine synthase RsuA/RluA-like" evidence="4">
    <location>
        <begin position="98"/>
        <end position="280"/>
    </location>
</feature>
<dbReference type="KEGG" id="gcr:GcLGCM259_0325"/>
<dbReference type="Proteomes" id="UP000307000">
    <property type="component" value="Chromosome"/>
</dbReference>
<evidence type="ECO:0000259" key="4">
    <source>
        <dbReference type="Pfam" id="PF00849"/>
    </source>
</evidence>
<dbReference type="InterPro" id="IPR020103">
    <property type="entry name" value="PsdUridine_synth_cat_dom_sf"/>
</dbReference>
<dbReference type="Pfam" id="PF00849">
    <property type="entry name" value="PseudoU_synth_2"/>
    <property type="match status" value="1"/>
</dbReference>
<dbReference type="Gene3D" id="3.30.2350.10">
    <property type="entry name" value="Pseudouridine synthase"/>
    <property type="match status" value="1"/>
</dbReference>
<dbReference type="EMBL" id="CP034412">
    <property type="protein sequence ID" value="QCY46107.1"/>
    <property type="molecule type" value="Genomic_DNA"/>
</dbReference>
<dbReference type="GO" id="GO:0000455">
    <property type="term" value="P:enzyme-directed rRNA pseudouridine synthesis"/>
    <property type="evidence" value="ECO:0007669"/>
    <property type="project" value="TreeGrafter"/>
</dbReference>
<gene>
    <name evidence="5" type="ORF">GcLGCM259_0325</name>
</gene>
<dbReference type="InterPro" id="IPR006145">
    <property type="entry name" value="PsdUridine_synth_RsuA/RluA"/>
</dbReference>
<organism evidence="5 6">
    <name type="scientific">Glutamicibacter creatinolyticus</name>
    <dbReference type="NCBI Taxonomy" id="162496"/>
    <lineage>
        <taxon>Bacteria</taxon>
        <taxon>Bacillati</taxon>
        <taxon>Actinomycetota</taxon>
        <taxon>Actinomycetes</taxon>
        <taxon>Micrococcales</taxon>
        <taxon>Micrococcaceae</taxon>
        <taxon>Glutamicibacter</taxon>
    </lineage>
</organism>
<dbReference type="SUPFAM" id="SSF55120">
    <property type="entry name" value="Pseudouridine synthase"/>
    <property type="match status" value="1"/>
</dbReference>
<dbReference type="GO" id="GO:0009982">
    <property type="term" value="F:pseudouridine synthase activity"/>
    <property type="evidence" value="ECO:0007669"/>
    <property type="project" value="InterPro"/>
</dbReference>
<dbReference type="GO" id="GO:0003723">
    <property type="term" value="F:RNA binding"/>
    <property type="evidence" value="ECO:0007669"/>
    <property type="project" value="InterPro"/>
</dbReference>
<sequence length="339" mass="37251">MAMLSPLPVRNGVNATRLRLPGSGPWPTVADYLLERFGHVDPAGILRRFHDGEIVGLGGQPLDAGTPLGRHDFIWYYRSLPEEEPIPFQARILHQDEHLIAVDKPHFLPTTPGGRFIQQSALVRLRNQTGIDELVPMHRLDRATAGVILFAVNPQTRGAYQSLFERREIRKGYQAVVPLAPGAGLETGKVLQAGDIIAERSPAQLRELIESLPLDFANRMTKVKGQLRSIVQDGEPNARTRISLAALGRSAGHFSGLPVALLDLDPLTGKTHQLRVHLASLGLGIINDAFYPRLWDLAPDDYDRPLQLLAKSIAFTDPLSGQARSFTSQQQLLEAPPAA</sequence>
<evidence type="ECO:0000256" key="3">
    <source>
        <dbReference type="ARBA" id="ARBA00033164"/>
    </source>
</evidence>
<proteinExistence type="predicted"/>